<gene>
    <name evidence="3" type="ORF">Din_036394</name>
</gene>
<evidence type="ECO:0000256" key="2">
    <source>
        <dbReference type="SAM" id="Phobius"/>
    </source>
</evidence>
<keyword evidence="2" id="KW-1133">Transmembrane helix</keyword>
<evidence type="ECO:0000256" key="1">
    <source>
        <dbReference type="SAM" id="Coils"/>
    </source>
</evidence>
<feature type="transmembrane region" description="Helical" evidence="2">
    <location>
        <begin position="12"/>
        <end position="35"/>
    </location>
</feature>
<dbReference type="AlphaFoldDB" id="A0A5B7BI77"/>
<sequence>MGPGITLAFVGNLSRAVCAASVIFTGILNVVDVFAAKKIAESNSTGHEETAMYIYVKQAQELTETLERRMDSMYTEKHGLEERMDKAIDLLGNNIQVLMLIHGGGSIFLQLNYPPYIGIWLSILMVVLYFSRVMVVFTVAFGKIKRMNQLVQDLLRRQIELQNDVVCLKTKIELHTNEYKANNPNNTQMELSETHGVRNGIGSLNSRVAALQKAASEILELSNFEGHQMNLLFKVAVGAIIYGISFPIISYYLLCFFNLGNGIRFLW</sequence>
<reference evidence="3" key="1">
    <citation type="submission" date="2019-08" db="EMBL/GenBank/DDBJ databases">
        <title>Reference gene set and small RNA set construction with multiple tissues from Davidia involucrata Baill.</title>
        <authorList>
            <person name="Yang H."/>
            <person name="Zhou C."/>
            <person name="Li G."/>
            <person name="Wang J."/>
            <person name="Gao P."/>
            <person name="Wang M."/>
            <person name="Wang R."/>
            <person name="Zhao Y."/>
        </authorList>
    </citation>
    <scope>NUCLEOTIDE SEQUENCE</scope>
    <source>
        <tissue evidence="3">Mixed with DoveR01_LX</tissue>
    </source>
</reference>
<keyword evidence="1" id="KW-0175">Coiled coil</keyword>
<proteinExistence type="predicted"/>
<keyword evidence="2" id="KW-0472">Membrane</keyword>
<dbReference type="EMBL" id="GHES01036394">
    <property type="protein sequence ID" value="MPA66953.1"/>
    <property type="molecule type" value="Transcribed_RNA"/>
</dbReference>
<feature type="transmembrane region" description="Helical" evidence="2">
    <location>
        <begin position="90"/>
        <end position="111"/>
    </location>
</feature>
<organism evidence="3">
    <name type="scientific">Davidia involucrata</name>
    <name type="common">Dove tree</name>
    <dbReference type="NCBI Taxonomy" id="16924"/>
    <lineage>
        <taxon>Eukaryota</taxon>
        <taxon>Viridiplantae</taxon>
        <taxon>Streptophyta</taxon>
        <taxon>Embryophyta</taxon>
        <taxon>Tracheophyta</taxon>
        <taxon>Spermatophyta</taxon>
        <taxon>Magnoliopsida</taxon>
        <taxon>eudicotyledons</taxon>
        <taxon>Gunneridae</taxon>
        <taxon>Pentapetalae</taxon>
        <taxon>asterids</taxon>
        <taxon>Cornales</taxon>
        <taxon>Nyssaceae</taxon>
        <taxon>Davidia</taxon>
    </lineage>
</organism>
<name>A0A5B7BI77_DAVIN</name>
<feature type="transmembrane region" description="Helical" evidence="2">
    <location>
        <begin position="117"/>
        <end position="141"/>
    </location>
</feature>
<feature type="coiled-coil region" evidence="1">
    <location>
        <begin position="56"/>
        <end position="83"/>
    </location>
</feature>
<protein>
    <submittedName>
        <fullName evidence="3">Uncharacterized protein</fullName>
    </submittedName>
</protein>
<keyword evidence="2" id="KW-0812">Transmembrane</keyword>
<evidence type="ECO:0000313" key="3">
    <source>
        <dbReference type="EMBL" id="MPA66953.1"/>
    </source>
</evidence>
<feature type="transmembrane region" description="Helical" evidence="2">
    <location>
        <begin position="231"/>
        <end position="254"/>
    </location>
</feature>
<accession>A0A5B7BI77</accession>